<sequence length="547" mass="58289">MLFVNTNVSALKGMNYLSNVTERMNRSFQELSSGSRINSARDDAAGLQISDRLDTQVIGTQQASRNIQDGISAIQVADGAMAEITNIAFRMREVATQMSNNTWSQEDRDGAQAEMEKLISAATQIAESASLGGTPLLEGPTVNENSPPVTDEDILIKLAGAMEQSEANIKAYFGLKGDGEDQFVINLGAIGGAVASVSFSGGTHDVTALNIDRAAFLAGWNGDTTQNDRVIQHEMAHAVMVNQLSTGVQSSLWFMEGTAELIHGADDRLIVDLGAASPDTFMSSFSNAAGSSANYSRAYVATRMLHDEMKSLGYGNGISSFMDYLKVDGRTVSNALEHFLGMTEAEYITYVQNSGGSYITNRMDLNNADVGAIGGLDADGMGVKDAHDSVGDTNSYSDQPLDGFKISAWPTGFTPPHDKIFQLQTGSNAGERSDFTIRGGTAERIGLSGVNVSANARGSMEIIDKVIGNIHEIRTELGATLNELSSHLRNNTNTIVNVSAAKSRITDTDFAVATAELTRNQIIQQASSSILAQANQNPNIALTLLGR</sequence>
<dbReference type="GO" id="GO:0009288">
    <property type="term" value="C:bacterial-type flagellum"/>
    <property type="evidence" value="ECO:0007669"/>
    <property type="project" value="UniProtKB-SubCell"/>
</dbReference>
<dbReference type="OrthoDB" id="9796789at2"/>
<dbReference type="Gene3D" id="6.10.10.10">
    <property type="entry name" value="Flagellar export chaperone, C-terminal domain"/>
    <property type="match status" value="1"/>
</dbReference>
<feature type="domain" description="Flagellin C-terminal" evidence="6">
    <location>
        <begin position="460"/>
        <end position="545"/>
    </location>
</feature>
<name>A0A1T4KFH2_9GAMM</name>
<keyword evidence="8" id="KW-1185">Reference proteome</keyword>
<evidence type="ECO:0000256" key="2">
    <source>
        <dbReference type="ARBA" id="ARBA00022525"/>
    </source>
</evidence>
<dbReference type="SUPFAM" id="SSF64518">
    <property type="entry name" value="Phase 1 flagellin"/>
    <property type="match status" value="1"/>
</dbReference>
<dbReference type="InterPro" id="IPR001492">
    <property type="entry name" value="Flagellin"/>
</dbReference>
<dbReference type="GO" id="GO:0005198">
    <property type="term" value="F:structural molecule activity"/>
    <property type="evidence" value="ECO:0007669"/>
    <property type="project" value="UniProtKB-UniRule"/>
</dbReference>
<feature type="domain" description="Flagellin N-terminal" evidence="5">
    <location>
        <begin position="4"/>
        <end position="139"/>
    </location>
</feature>
<comment type="function">
    <text evidence="4">Flagellin is the subunit protein which polymerizes to form the filaments of bacterial flagella.</text>
</comment>
<dbReference type="PANTHER" id="PTHR42792">
    <property type="entry name" value="FLAGELLIN"/>
    <property type="match status" value="1"/>
</dbReference>
<comment type="subcellular location">
    <subcellularLocation>
        <location evidence="4">Secreted</location>
    </subcellularLocation>
    <subcellularLocation>
        <location evidence="4">Bacterial flagellum</location>
    </subcellularLocation>
</comment>
<dbReference type="InterPro" id="IPR042187">
    <property type="entry name" value="Flagellin_C_sub2"/>
</dbReference>
<evidence type="ECO:0000259" key="6">
    <source>
        <dbReference type="Pfam" id="PF00700"/>
    </source>
</evidence>
<dbReference type="AlphaFoldDB" id="A0A1T4KFH2"/>
<dbReference type="PRINTS" id="PR00207">
    <property type="entry name" value="FLAGELLIN"/>
</dbReference>
<dbReference type="Proteomes" id="UP000191418">
    <property type="component" value="Unassembled WGS sequence"/>
</dbReference>
<dbReference type="InterPro" id="IPR046358">
    <property type="entry name" value="Flagellin_C"/>
</dbReference>
<dbReference type="Gene3D" id="1.20.1330.10">
    <property type="entry name" value="f41 fragment of flagellin, N-terminal domain"/>
    <property type="match status" value="2"/>
</dbReference>
<proteinExistence type="inferred from homology"/>
<dbReference type="EMBL" id="MTSM01000005">
    <property type="protein sequence ID" value="OPX56016.1"/>
    <property type="molecule type" value="Genomic_DNA"/>
</dbReference>
<dbReference type="RefSeq" id="WP_078743693.1">
    <property type="nucleotide sequence ID" value="NZ_FUXG01000001.1"/>
</dbReference>
<protein>
    <recommendedName>
        <fullName evidence="4">Flagellin</fullName>
    </recommendedName>
</protein>
<evidence type="ECO:0000313" key="8">
    <source>
        <dbReference type="Proteomes" id="UP000191418"/>
    </source>
</evidence>
<evidence type="ECO:0000256" key="4">
    <source>
        <dbReference type="RuleBase" id="RU362073"/>
    </source>
</evidence>
<dbReference type="PANTHER" id="PTHR42792:SF2">
    <property type="entry name" value="FLAGELLIN"/>
    <property type="match status" value="1"/>
</dbReference>
<evidence type="ECO:0000256" key="3">
    <source>
        <dbReference type="ARBA" id="ARBA00023143"/>
    </source>
</evidence>
<accession>A0A1T4KFH2</accession>
<comment type="similarity">
    <text evidence="1 4">Belongs to the bacterial flagellin family.</text>
</comment>
<dbReference type="Pfam" id="PF00700">
    <property type="entry name" value="Flagellin_C"/>
    <property type="match status" value="1"/>
</dbReference>
<comment type="caution">
    <text evidence="7">The sequence shown here is derived from an EMBL/GenBank/DDBJ whole genome shotgun (WGS) entry which is preliminary data.</text>
</comment>
<dbReference type="InterPro" id="IPR001029">
    <property type="entry name" value="Flagellin_N"/>
</dbReference>
<keyword evidence="2 4" id="KW-0964">Secreted</keyword>
<dbReference type="STRING" id="64969.SAMN02745127_00058"/>
<evidence type="ECO:0000313" key="7">
    <source>
        <dbReference type="EMBL" id="OPX56016.1"/>
    </source>
</evidence>
<organism evidence="7 8">
    <name type="scientific">Oceanospirillum multiglobuliferum</name>
    <dbReference type="NCBI Taxonomy" id="64969"/>
    <lineage>
        <taxon>Bacteria</taxon>
        <taxon>Pseudomonadati</taxon>
        <taxon>Pseudomonadota</taxon>
        <taxon>Gammaproteobacteria</taxon>
        <taxon>Oceanospirillales</taxon>
        <taxon>Oceanospirillaceae</taxon>
        <taxon>Oceanospirillum</taxon>
    </lineage>
</organism>
<evidence type="ECO:0000259" key="5">
    <source>
        <dbReference type="Pfam" id="PF00669"/>
    </source>
</evidence>
<reference evidence="7 8" key="1">
    <citation type="submission" date="2017-01" db="EMBL/GenBank/DDBJ databases">
        <title>Genome Sequencing of a Marine Spirillum, Oceanospirillum multiglobuliferum ATCC 33336, from Japan.</title>
        <authorList>
            <person name="Carney J.G."/>
            <person name="Trachtenberg A.M."/>
            <person name="Rheaume B.A."/>
            <person name="Linnane J.D."/>
            <person name="Pitts N.L."/>
            <person name="Mykles D.L."/>
            <person name="Maclea K.S."/>
        </authorList>
    </citation>
    <scope>NUCLEOTIDE SEQUENCE [LARGE SCALE GENOMIC DNA]</scope>
    <source>
        <strain evidence="7 8">ATCC 33336</strain>
    </source>
</reference>
<dbReference type="NCBIfam" id="NF033876">
    <property type="entry name" value="flagella_HExxH"/>
    <property type="match status" value="1"/>
</dbReference>
<gene>
    <name evidence="7" type="ORF">BTE48_05490</name>
</gene>
<evidence type="ECO:0000256" key="1">
    <source>
        <dbReference type="ARBA" id="ARBA00005709"/>
    </source>
</evidence>
<dbReference type="Pfam" id="PF00669">
    <property type="entry name" value="Flagellin_N"/>
    <property type="match status" value="1"/>
</dbReference>
<dbReference type="GO" id="GO:0005576">
    <property type="term" value="C:extracellular region"/>
    <property type="evidence" value="ECO:0007669"/>
    <property type="project" value="UniProtKB-SubCell"/>
</dbReference>
<keyword evidence="3 4" id="KW-0975">Bacterial flagellum</keyword>